<reference evidence="3 4" key="1">
    <citation type="submission" date="2021-02" db="EMBL/GenBank/DDBJ databases">
        <title>Variation within the Batrachochytrium salamandrivorans European outbreak.</title>
        <authorList>
            <person name="Kelly M."/>
            <person name="Pasmans F."/>
            <person name="Shea T.P."/>
            <person name="Munoz J.F."/>
            <person name="Carranza S."/>
            <person name="Cuomo C.A."/>
            <person name="Martel A."/>
        </authorList>
    </citation>
    <scope>NUCLEOTIDE SEQUENCE [LARGE SCALE GENOMIC DNA]</scope>
    <source>
        <strain evidence="3 4">AMFP18/2</strain>
    </source>
</reference>
<evidence type="ECO:0000256" key="1">
    <source>
        <dbReference type="SAM" id="Coils"/>
    </source>
</evidence>
<gene>
    <name evidence="3" type="ORF">BASA50_010763</name>
</gene>
<dbReference type="EMBL" id="JAFCIX010000510">
    <property type="protein sequence ID" value="KAH6588397.1"/>
    <property type="molecule type" value="Genomic_DNA"/>
</dbReference>
<keyword evidence="1" id="KW-0175">Coiled coil</keyword>
<proteinExistence type="predicted"/>
<organism evidence="3 4">
    <name type="scientific">Batrachochytrium salamandrivorans</name>
    <dbReference type="NCBI Taxonomy" id="1357716"/>
    <lineage>
        <taxon>Eukaryota</taxon>
        <taxon>Fungi</taxon>
        <taxon>Fungi incertae sedis</taxon>
        <taxon>Chytridiomycota</taxon>
        <taxon>Chytridiomycota incertae sedis</taxon>
        <taxon>Chytridiomycetes</taxon>
        <taxon>Rhizophydiales</taxon>
        <taxon>Rhizophydiales incertae sedis</taxon>
        <taxon>Batrachochytrium</taxon>
    </lineage>
</organism>
<dbReference type="Proteomes" id="UP001648503">
    <property type="component" value="Unassembled WGS sequence"/>
</dbReference>
<accession>A0ABQ8EXL4</accession>
<evidence type="ECO:0000313" key="4">
    <source>
        <dbReference type="Proteomes" id="UP001648503"/>
    </source>
</evidence>
<evidence type="ECO:0000313" key="3">
    <source>
        <dbReference type="EMBL" id="KAH6588397.1"/>
    </source>
</evidence>
<sequence length="280" mass="31940">MKLISFAVISLLAIVVSAHIPQSTFATNHAPPYSQGAVDAELARLMAAYEKEKEDLDAKVAELEKVNKEAEDLSLAMRDLRTKINKDGITEDRRSNLEGLYIYTNERFEEVYANLMAKSAGLSRATERRDDTNIKLLTLRENWDMLVKYNTENRVQMKALPGSYYSVDILEKQVDKACRHAKDLFTSNEKNKEGIYRLGKKSHITKDTDKATLHGILGGFNDSLQQLFEEAEFAKRRCSYTKGLWKDLTRHSLSLRAGRVYRSLGQKLKMRYQAHPSGDK</sequence>
<keyword evidence="2" id="KW-0732">Signal</keyword>
<feature type="chain" id="PRO_5047205631" evidence="2">
    <location>
        <begin position="19"/>
        <end position="280"/>
    </location>
</feature>
<feature type="coiled-coil region" evidence="1">
    <location>
        <begin position="39"/>
        <end position="83"/>
    </location>
</feature>
<keyword evidence="4" id="KW-1185">Reference proteome</keyword>
<evidence type="ECO:0000256" key="2">
    <source>
        <dbReference type="SAM" id="SignalP"/>
    </source>
</evidence>
<name>A0ABQ8EXL4_9FUNG</name>
<feature type="signal peptide" evidence="2">
    <location>
        <begin position="1"/>
        <end position="18"/>
    </location>
</feature>
<protein>
    <submittedName>
        <fullName evidence="3">Uncharacterized protein</fullName>
    </submittedName>
</protein>
<comment type="caution">
    <text evidence="3">The sequence shown here is derived from an EMBL/GenBank/DDBJ whole genome shotgun (WGS) entry which is preliminary data.</text>
</comment>